<dbReference type="UniPathway" id="UPA00908">
    <property type="reaction ID" value="UER00884"/>
</dbReference>
<accession>A0A1M6E2A0</accession>
<dbReference type="AlphaFoldDB" id="A0A1M6E2A0"/>
<evidence type="ECO:0000259" key="2">
    <source>
        <dbReference type="SMART" id="SM00954"/>
    </source>
</evidence>
<dbReference type="EMBL" id="FQZS01000008">
    <property type="protein sequence ID" value="SHI79664.1"/>
    <property type="molecule type" value="Genomic_DNA"/>
</dbReference>
<gene>
    <name evidence="3" type="ORF">SAMN02745176_01377</name>
</gene>
<sequence>MEVLAKFLEQYIRDIDYYERASKLCANICENELETAGIRAIVTYRAKRPDKLKDKLIKRNEKHKYKNVQEILEDIVDLAGVRIAIYFPGDKEEVEKFIKSTFEVVEVKEFPQDQEPNGGSGIYKKVFSGYHATHYRVRLKPEHYGDDMKNHWDALIEIQIATVLMHAWAEVEHDLVYKPLSGKLSTDEYEILDELNGLILSGEIALKRLQKAFNERVSKQSVPFSNHFELAAFIYNRIQELFGKQDEEITMGRADILFNFLKIAGMDKPEDINKYIENISIKSDHVNIVQQLVEMILEDNPSLIEDYQKSKDITGKVRV</sequence>
<dbReference type="Gene3D" id="3.30.460.10">
    <property type="entry name" value="Beta Polymerase, domain 2"/>
    <property type="match status" value="1"/>
</dbReference>
<protein>
    <recommendedName>
        <fullName evidence="2">RelA/SpoT domain-containing protein</fullName>
    </recommendedName>
</protein>
<dbReference type="Proteomes" id="UP000184442">
    <property type="component" value="Unassembled WGS sequence"/>
</dbReference>
<dbReference type="CDD" id="cd05399">
    <property type="entry name" value="NT_Rel-Spo_like"/>
    <property type="match status" value="1"/>
</dbReference>
<dbReference type="GO" id="GO:0015970">
    <property type="term" value="P:guanosine tetraphosphate biosynthetic process"/>
    <property type="evidence" value="ECO:0007669"/>
    <property type="project" value="UniProtKB-UniPathway"/>
</dbReference>
<dbReference type="SUPFAM" id="SSF81301">
    <property type="entry name" value="Nucleotidyltransferase"/>
    <property type="match status" value="1"/>
</dbReference>
<evidence type="ECO:0000313" key="3">
    <source>
        <dbReference type="EMBL" id="SHI79664.1"/>
    </source>
</evidence>
<dbReference type="RefSeq" id="WP_073025496.1">
    <property type="nucleotide sequence ID" value="NZ_FQZS01000008.1"/>
</dbReference>
<keyword evidence="4" id="KW-1185">Reference proteome</keyword>
<reference evidence="3 4" key="1">
    <citation type="submission" date="2016-11" db="EMBL/GenBank/DDBJ databases">
        <authorList>
            <person name="Jaros S."/>
            <person name="Januszkiewicz K."/>
            <person name="Wedrychowicz H."/>
        </authorList>
    </citation>
    <scope>NUCLEOTIDE SEQUENCE [LARGE SCALE GENOMIC DNA]</scope>
    <source>
        <strain evidence="3 4">DSM 19022</strain>
    </source>
</reference>
<dbReference type="STRING" id="1122184.SAMN02745176_01377"/>
<dbReference type="Pfam" id="PF04607">
    <property type="entry name" value="RelA_SpoT"/>
    <property type="match status" value="1"/>
</dbReference>
<feature type="domain" description="RelA/SpoT" evidence="2">
    <location>
        <begin position="44"/>
        <end position="183"/>
    </location>
</feature>
<dbReference type="PANTHER" id="PTHR41773">
    <property type="entry name" value="GTP PYROPHOSPHATASE-RELATED"/>
    <property type="match status" value="1"/>
</dbReference>
<comment type="pathway">
    <text evidence="1">Purine metabolism; ppGpp biosynthesis; ppGpp from GTP: step 1/2.</text>
</comment>
<dbReference type="InterPro" id="IPR043519">
    <property type="entry name" value="NT_sf"/>
</dbReference>
<dbReference type="OrthoDB" id="9801824at2"/>
<proteinExistence type="predicted"/>
<dbReference type="InterPro" id="IPR007685">
    <property type="entry name" value="RelA_SpoT"/>
</dbReference>
<dbReference type="PANTHER" id="PTHR41773:SF1">
    <property type="entry name" value="RELA_SPOT DOMAIN-CONTAINING PROTEIN"/>
    <property type="match status" value="1"/>
</dbReference>
<organism evidence="3 4">
    <name type="scientific">Lutispora thermophila DSM 19022</name>
    <dbReference type="NCBI Taxonomy" id="1122184"/>
    <lineage>
        <taxon>Bacteria</taxon>
        <taxon>Bacillati</taxon>
        <taxon>Bacillota</taxon>
        <taxon>Clostridia</taxon>
        <taxon>Lutisporales</taxon>
        <taxon>Lutisporaceae</taxon>
        <taxon>Lutispora</taxon>
    </lineage>
</organism>
<evidence type="ECO:0000256" key="1">
    <source>
        <dbReference type="ARBA" id="ARBA00004976"/>
    </source>
</evidence>
<dbReference type="SMART" id="SM00954">
    <property type="entry name" value="RelA_SpoT"/>
    <property type="match status" value="1"/>
</dbReference>
<evidence type="ECO:0000313" key="4">
    <source>
        <dbReference type="Proteomes" id="UP000184442"/>
    </source>
</evidence>
<name>A0A1M6E2A0_9FIRM</name>